<evidence type="ECO:0000313" key="8">
    <source>
        <dbReference type="EMBL" id="CZV41667.1"/>
    </source>
</evidence>
<evidence type="ECO:0000313" key="9">
    <source>
        <dbReference type="Proteomes" id="UP000076008"/>
    </source>
</evidence>
<keyword evidence="6" id="KW-1133">Transmembrane helix</keyword>
<keyword evidence="8" id="KW-0449">Lipoprotein</keyword>
<feature type="transmembrane region" description="Helical" evidence="6">
    <location>
        <begin position="33"/>
        <end position="54"/>
    </location>
</feature>
<protein>
    <submittedName>
        <fullName evidence="8">Lipoprotein spr</fullName>
        <ecNumber evidence="8">3.4.-.-</ecNumber>
    </submittedName>
</protein>
<accession>A0A157A0B2</accession>
<evidence type="ECO:0000256" key="4">
    <source>
        <dbReference type="ARBA" id="ARBA00022801"/>
    </source>
</evidence>
<dbReference type="GO" id="GO:0008234">
    <property type="term" value="F:cysteine-type peptidase activity"/>
    <property type="evidence" value="ECO:0007669"/>
    <property type="project" value="UniProtKB-KW"/>
</dbReference>
<keyword evidence="6" id="KW-0472">Membrane</keyword>
<evidence type="ECO:0000256" key="6">
    <source>
        <dbReference type="SAM" id="Phobius"/>
    </source>
</evidence>
<keyword evidence="2" id="KW-0645">Protease</keyword>
<dbReference type="AlphaFoldDB" id="A0A157A0B2"/>
<keyword evidence="3" id="KW-0732">Signal</keyword>
<gene>
    <name evidence="8" type="primary">spr_2</name>
    <name evidence="8" type="ORF">SAMEA2273318_02478</name>
</gene>
<dbReference type="InterPro" id="IPR038765">
    <property type="entry name" value="Papain-like_cys_pep_sf"/>
</dbReference>
<dbReference type="EMBL" id="FJXR01000013">
    <property type="protein sequence ID" value="CZV41667.1"/>
    <property type="molecule type" value="Genomic_DNA"/>
</dbReference>
<dbReference type="InterPro" id="IPR052062">
    <property type="entry name" value="Murein_DD/LD_carboxypeptidase"/>
</dbReference>
<evidence type="ECO:0000256" key="1">
    <source>
        <dbReference type="ARBA" id="ARBA00007074"/>
    </source>
</evidence>
<dbReference type="EC" id="3.4.-.-" evidence="8"/>
<reference evidence="8 9" key="1">
    <citation type="submission" date="2016-03" db="EMBL/GenBank/DDBJ databases">
        <authorList>
            <consortium name="Pathogen Informatics"/>
        </authorList>
    </citation>
    <scope>NUCLEOTIDE SEQUENCE [LARGE SCALE GENOMIC DNA]</scope>
    <source>
        <strain evidence="9">e1252</strain>
    </source>
</reference>
<organism evidence="8 9">
    <name type="scientific">Enterobacter cloacae</name>
    <dbReference type="NCBI Taxonomy" id="550"/>
    <lineage>
        <taxon>Bacteria</taxon>
        <taxon>Pseudomonadati</taxon>
        <taxon>Pseudomonadota</taxon>
        <taxon>Gammaproteobacteria</taxon>
        <taxon>Enterobacterales</taxon>
        <taxon>Enterobacteriaceae</taxon>
        <taxon>Enterobacter</taxon>
        <taxon>Enterobacter cloacae complex</taxon>
    </lineage>
</organism>
<dbReference type="PANTHER" id="PTHR47360">
    <property type="entry name" value="MUREIN DD-ENDOPEPTIDASE MEPS/MUREIN LD-CARBOXYPEPTIDASE"/>
    <property type="match status" value="1"/>
</dbReference>
<dbReference type="SUPFAM" id="SSF54001">
    <property type="entry name" value="Cysteine proteinases"/>
    <property type="match status" value="1"/>
</dbReference>
<evidence type="ECO:0000256" key="5">
    <source>
        <dbReference type="ARBA" id="ARBA00022807"/>
    </source>
</evidence>
<comment type="similarity">
    <text evidence="1">Belongs to the peptidase C40 family.</text>
</comment>
<evidence type="ECO:0000256" key="2">
    <source>
        <dbReference type="ARBA" id="ARBA00022670"/>
    </source>
</evidence>
<evidence type="ECO:0000259" key="7">
    <source>
        <dbReference type="PROSITE" id="PS51935"/>
    </source>
</evidence>
<keyword evidence="4 8" id="KW-0378">Hydrolase</keyword>
<dbReference type="Pfam" id="PF00877">
    <property type="entry name" value="NLPC_P60"/>
    <property type="match status" value="1"/>
</dbReference>
<evidence type="ECO:0000256" key="3">
    <source>
        <dbReference type="ARBA" id="ARBA00022729"/>
    </source>
</evidence>
<name>A0A157A0B2_ENTCL</name>
<dbReference type="Proteomes" id="UP000076008">
    <property type="component" value="Unassembled WGS sequence"/>
</dbReference>
<dbReference type="InterPro" id="IPR000064">
    <property type="entry name" value="NLP_P60_dom"/>
</dbReference>
<feature type="domain" description="NlpC/P60" evidence="7">
    <location>
        <begin position="82"/>
        <end position="203"/>
    </location>
</feature>
<dbReference type="Gene3D" id="3.90.1720.10">
    <property type="entry name" value="endopeptidase domain like (from Nostoc punctiforme)"/>
    <property type="match status" value="1"/>
</dbReference>
<dbReference type="PROSITE" id="PS51935">
    <property type="entry name" value="NLPC_P60"/>
    <property type="match status" value="1"/>
</dbReference>
<keyword evidence="5" id="KW-0788">Thiol protease</keyword>
<proteinExistence type="inferred from homology"/>
<dbReference type="GO" id="GO:0006508">
    <property type="term" value="P:proteolysis"/>
    <property type="evidence" value="ECO:0007669"/>
    <property type="project" value="UniProtKB-KW"/>
</dbReference>
<keyword evidence="6" id="KW-0812">Transmembrane</keyword>
<dbReference type="PANTHER" id="PTHR47360:SF1">
    <property type="entry name" value="ENDOPEPTIDASE NLPC-RELATED"/>
    <property type="match status" value="1"/>
</dbReference>
<sequence>MNCLYYRHIARYFGEPLGPTGKEKLTHYFFIDMTLRSLISILTLSFASFSAMSFQLPASMLSMNSELAVSPAKSALVHQETGPLRSRILDQYQKWKGTQYQWGGTTHRGVDCSALMQHLFSDAAHLNLPRTTREQIHRGVQVAQYRLRAGDLVFFQTGPNRKHVGVYIGNSQFIHASSSQGVTVSTLTDDYWQAHFITARRVAGSAA</sequence>